<accession>A0AAW1CR43</accession>
<dbReference type="AlphaFoldDB" id="A0AAW1CR43"/>
<comment type="caution">
    <text evidence="1">The sequence shown here is derived from an EMBL/GenBank/DDBJ whole genome shotgun (WGS) entry which is preliminary data.</text>
</comment>
<reference evidence="1 2" key="1">
    <citation type="submission" date="2022-12" db="EMBL/GenBank/DDBJ databases">
        <title>Chromosome-level genome assembly of true bugs.</title>
        <authorList>
            <person name="Ma L."/>
            <person name="Li H."/>
        </authorList>
    </citation>
    <scope>NUCLEOTIDE SEQUENCE [LARGE SCALE GENOMIC DNA]</scope>
    <source>
        <strain evidence="1">Lab_2022b</strain>
    </source>
</reference>
<proteinExistence type="predicted"/>
<sequence>MLDPTVRYESNDESQAEVIAKEKYDIYIKCTGYLQEKFREKHGERRYKVRGFWFGFRGTVPQASYEFLSRFRCRCFSADAVGRGDHY</sequence>
<evidence type="ECO:0000313" key="2">
    <source>
        <dbReference type="Proteomes" id="UP001461498"/>
    </source>
</evidence>
<organism evidence="1 2">
    <name type="scientific">Rhynocoris fuscipes</name>
    <dbReference type="NCBI Taxonomy" id="488301"/>
    <lineage>
        <taxon>Eukaryota</taxon>
        <taxon>Metazoa</taxon>
        <taxon>Ecdysozoa</taxon>
        <taxon>Arthropoda</taxon>
        <taxon>Hexapoda</taxon>
        <taxon>Insecta</taxon>
        <taxon>Pterygota</taxon>
        <taxon>Neoptera</taxon>
        <taxon>Paraneoptera</taxon>
        <taxon>Hemiptera</taxon>
        <taxon>Heteroptera</taxon>
        <taxon>Panheteroptera</taxon>
        <taxon>Cimicomorpha</taxon>
        <taxon>Reduviidae</taxon>
        <taxon>Harpactorinae</taxon>
        <taxon>Harpactorini</taxon>
        <taxon>Rhynocoris</taxon>
    </lineage>
</organism>
<gene>
    <name evidence="1" type="ORF">O3M35_012094</name>
</gene>
<evidence type="ECO:0000313" key="1">
    <source>
        <dbReference type="EMBL" id="KAK9501358.1"/>
    </source>
</evidence>
<name>A0AAW1CR43_9HEMI</name>
<keyword evidence="2" id="KW-1185">Reference proteome</keyword>
<dbReference type="Proteomes" id="UP001461498">
    <property type="component" value="Unassembled WGS sequence"/>
</dbReference>
<protein>
    <submittedName>
        <fullName evidence="1">Uncharacterized protein</fullName>
    </submittedName>
</protein>
<dbReference type="EMBL" id="JAPXFL010000009">
    <property type="protein sequence ID" value="KAK9501358.1"/>
    <property type="molecule type" value="Genomic_DNA"/>
</dbReference>